<evidence type="ECO:0000256" key="3">
    <source>
        <dbReference type="PROSITE-ProRule" id="PRU00267"/>
    </source>
</evidence>
<dbReference type="Proteomes" id="UP000054270">
    <property type="component" value="Unassembled WGS sequence"/>
</dbReference>
<evidence type="ECO:0000313" key="6">
    <source>
        <dbReference type="Proteomes" id="UP000054270"/>
    </source>
</evidence>
<dbReference type="EMBL" id="KN817518">
    <property type="protein sequence ID" value="KJA30011.1"/>
    <property type="molecule type" value="Genomic_DNA"/>
</dbReference>
<dbReference type="OrthoDB" id="6247875at2759"/>
<dbReference type="STRING" id="945553.A0A0D2PP89"/>
<feature type="non-terminal residue" evidence="5">
    <location>
        <position position="69"/>
    </location>
</feature>
<dbReference type="GO" id="GO:0005634">
    <property type="term" value="C:nucleus"/>
    <property type="evidence" value="ECO:0007669"/>
    <property type="project" value="UniProtKB-UniRule"/>
</dbReference>
<evidence type="ECO:0000256" key="2">
    <source>
        <dbReference type="ARBA" id="ARBA00023242"/>
    </source>
</evidence>
<dbReference type="InterPro" id="IPR009071">
    <property type="entry name" value="HMG_box_dom"/>
</dbReference>
<dbReference type="SUPFAM" id="SSF47095">
    <property type="entry name" value="HMG-box"/>
    <property type="match status" value="1"/>
</dbReference>
<feature type="DNA-binding region" description="HMG box" evidence="3">
    <location>
        <begin position="1"/>
        <end position="68"/>
    </location>
</feature>
<keyword evidence="1 3" id="KW-0238">DNA-binding</keyword>
<dbReference type="OMA" id="LHKEMYP"/>
<dbReference type="PROSITE" id="PS50118">
    <property type="entry name" value="HMG_BOX_2"/>
    <property type="match status" value="1"/>
</dbReference>
<dbReference type="InterPro" id="IPR036910">
    <property type="entry name" value="HMG_box_dom_sf"/>
</dbReference>
<organism evidence="5 6">
    <name type="scientific">Hypholoma sublateritium (strain FD-334 SS-4)</name>
    <dbReference type="NCBI Taxonomy" id="945553"/>
    <lineage>
        <taxon>Eukaryota</taxon>
        <taxon>Fungi</taxon>
        <taxon>Dikarya</taxon>
        <taxon>Basidiomycota</taxon>
        <taxon>Agaricomycotina</taxon>
        <taxon>Agaricomycetes</taxon>
        <taxon>Agaricomycetidae</taxon>
        <taxon>Agaricales</taxon>
        <taxon>Agaricineae</taxon>
        <taxon>Strophariaceae</taxon>
        <taxon>Hypholoma</taxon>
    </lineage>
</organism>
<accession>A0A0D2PP89</accession>
<dbReference type="PANTHER" id="PTHR45789">
    <property type="entry name" value="FI18025P1"/>
    <property type="match status" value="1"/>
</dbReference>
<dbReference type="GO" id="GO:0000978">
    <property type="term" value="F:RNA polymerase II cis-regulatory region sequence-specific DNA binding"/>
    <property type="evidence" value="ECO:0007669"/>
    <property type="project" value="TreeGrafter"/>
</dbReference>
<feature type="non-terminal residue" evidence="5">
    <location>
        <position position="1"/>
    </location>
</feature>
<dbReference type="Pfam" id="PF00505">
    <property type="entry name" value="HMG_box"/>
    <property type="match status" value="1"/>
</dbReference>
<keyword evidence="2 3" id="KW-0539">Nucleus</keyword>
<dbReference type="CDD" id="cd01389">
    <property type="entry name" value="HMG-box_ROX1-like"/>
    <property type="match status" value="1"/>
</dbReference>
<evidence type="ECO:0000313" key="5">
    <source>
        <dbReference type="EMBL" id="KJA30011.1"/>
    </source>
</evidence>
<keyword evidence="6" id="KW-1185">Reference proteome</keyword>
<dbReference type="Gene3D" id="1.10.30.10">
    <property type="entry name" value="High mobility group box domain"/>
    <property type="match status" value="1"/>
</dbReference>
<feature type="domain" description="HMG box" evidence="4">
    <location>
        <begin position="1"/>
        <end position="68"/>
    </location>
</feature>
<dbReference type="PANTHER" id="PTHR45789:SF2">
    <property type="entry name" value="FI18025P1"/>
    <property type="match status" value="1"/>
</dbReference>
<sequence length="69" mass="8102">RPPNAFMIFRSAFLRSKQIPAEETNQQQTLSRIIGQTWHGMTVDEKAVYNDAADAAKREHLMRYPNYKY</sequence>
<evidence type="ECO:0000256" key="1">
    <source>
        <dbReference type="ARBA" id="ARBA00023125"/>
    </source>
</evidence>
<reference evidence="6" key="1">
    <citation type="submission" date="2014-04" db="EMBL/GenBank/DDBJ databases">
        <title>Evolutionary Origins and Diversification of the Mycorrhizal Mutualists.</title>
        <authorList>
            <consortium name="DOE Joint Genome Institute"/>
            <consortium name="Mycorrhizal Genomics Consortium"/>
            <person name="Kohler A."/>
            <person name="Kuo A."/>
            <person name="Nagy L.G."/>
            <person name="Floudas D."/>
            <person name="Copeland A."/>
            <person name="Barry K.W."/>
            <person name="Cichocki N."/>
            <person name="Veneault-Fourrey C."/>
            <person name="LaButti K."/>
            <person name="Lindquist E.A."/>
            <person name="Lipzen A."/>
            <person name="Lundell T."/>
            <person name="Morin E."/>
            <person name="Murat C."/>
            <person name="Riley R."/>
            <person name="Ohm R."/>
            <person name="Sun H."/>
            <person name="Tunlid A."/>
            <person name="Henrissat B."/>
            <person name="Grigoriev I.V."/>
            <person name="Hibbett D.S."/>
            <person name="Martin F."/>
        </authorList>
    </citation>
    <scope>NUCLEOTIDE SEQUENCE [LARGE SCALE GENOMIC DNA]</scope>
    <source>
        <strain evidence="6">FD-334 SS-4</strain>
    </source>
</reference>
<gene>
    <name evidence="5" type="ORF">HYPSUDRAFT_102627</name>
</gene>
<dbReference type="InterPro" id="IPR051356">
    <property type="entry name" value="SOX/SOX-like_TF"/>
</dbReference>
<dbReference type="SMART" id="SM00398">
    <property type="entry name" value="HMG"/>
    <property type="match status" value="1"/>
</dbReference>
<name>A0A0D2PP89_HYPSF</name>
<evidence type="ECO:0000259" key="4">
    <source>
        <dbReference type="PROSITE" id="PS50118"/>
    </source>
</evidence>
<protein>
    <recommendedName>
        <fullName evidence="4">HMG box domain-containing protein</fullName>
    </recommendedName>
</protein>
<proteinExistence type="predicted"/>
<dbReference type="AlphaFoldDB" id="A0A0D2PP89"/>
<dbReference type="GO" id="GO:0000981">
    <property type="term" value="F:DNA-binding transcription factor activity, RNA polymerase II-specific"/>
    <property type="evidence" value="ECO:0007669"/>
    <property type="project" value="TreeGrafter"/>
</dbReference>